<dbReference type="Pfam" id="PF14331">
    <property type="entry name" value="IcmF-related_N"/>
    <property type="match status" value="1"/>
</dbReference>
<keyword evidence="2" id="KW-0472">Membrane</keyword>
<dbReference type="InterPro" id="IPR048677">
    <property type="entry name" value="TssM1_hel"/>
</dbReference>
<dbReference type="Proteomes" id="UP000289758">
    <property type="component" value="Unassembled WGS sequence"/>
</dbReference>
<dbReference type="Pfam" id="PF06761">
    <property type="entry name" value="IcmF-related"/>
    <property type="match status" value="1"/>
</dbReference>
<dbReference type="Pfam" id="PF21070">
    <property type="entry name" value="IcmF_helical"/>
    <property type="match status" value="1"/>
</dbReference>
<keyword evidence="2" id="KW-0812">Transmembrane</keyword>
<dbReference type="InterPro" id="IPR010623">
    <property type="entry name" value="IcmF_C"/>
</dbReference>
<keyword evidence="8" id="KW-1185">Reference proteome</keyword>
<dbReference type="AlphaFoldDB" id="A0A4Q1AFV0"/>
<protein>
    <submittedName>
        <fullName evidence="7">Type VI secretion system membrane subunit TssM</fullName>
    </submittedName>
</protein>
<dbReference type="RefSeq" id="WP_129088128.1">
    <property type="nucleotide sequence ID" value="NZ_CP053836.1"/>
</dbReference>
<name>A0A4Q1AFV0_9BACT</name>
<evidence type="ECO:0000313" key="8">
    <source>
        <dbReference type="Proteomes" id="UP000289758"/>
    </source>
</evidence>
<dbReference type="SUPFAM" id="SSF52540">
    <property type="entry name" value="P-loop containing nucleoside triphosphate hydrolases"/>
    <property type="match status" value="1"/>
</dbReference>
<evidence type="ECO:0000259" key="6">
    <source>
        <dbReference type="Pfam" id="PF21070"/>
    </source>
</evidence>
<feature type="transmembrane region" description="Helical" evidence="2">
    <location>
        <begin position="432"/>
        <end position="454"/>
    </location>
</feature>
<dbReference type="InterPro" id="IPR027417">
    <property type="entry name" value="P-loop_NTPase"/>
</dbReference>
<dbReference type="InterPro" id="IPR025743">
    <property type="entry name" value="TssM1_N"/>
</dbReference>
<feature type="domain" description="IcmF-related" evidence="4">
    <location>
        <begin position="488"/>
        <end position="777"/>
    </location>
</feature>
<evidence type="ECO:0000256" key="1">
    <source>
        <dbReference type="SAM" id="Coils"/>
    </source>
</evidence>
<evidence type="ECO:0000256" key="2">
    <source>
        <dbReference type="SAM" id="Phobius"/>
    </source>
</evidence>
<evidence type="ECO:0000313" key="7">
    <source>
        <dbReference type="EMBL" id="RXK02449.1"/>
    </source>
</evidence>
<dbReference type="PANTHER" id="PTHR36153">
    <property type="entry name" value="INNER MEMBRANE PROTEIN-RELATED"/>
    <property type="match status" value="1"/>
</dbReference>
<accession>A0A4Q1AFV0</accession>
<dbReference type="InterPro" id="IPR017731">
    <property type="entry name" value="TssM1-like"/>
</dbReference>
<organism evidence="7 8">
    <name type="scientific">Halarcobacter ebronensis</name>
    <dbReference type="NCBI Taxonomy" id="1462615"/>
    <lineage>
        <taxon>Bacteria</taxon>
        <taxon>Pseudomonadati</taxon>
        <taxon>Campylobacterota</taxon>
        <taxon>Epsilonproteobacteria</taxon>
        <taxon>Campylobacterales</taxon>
        <taxon>Arcobacteraceae</taxon>
        <taxon>Halarcobacter</taxon>
    </lineage>
</organism>
<dbReference type="EMBL" id="PDKK01000015">
    <property type="protein sequence ID" value="RXK02449.1"/>
    <property type="molecule type" value="Genomic_DNA"/>
</dbReference>
<dbReference type="InterPro" id="IPR053156">
    <property type="entry name" value="T6SS_TssM-like"/>
</dbReference>
<dbReference type="Pfam" id="PF06744">
    <property type="entry name" value="IcmF_C"/>
    <property type="match status" value="1"/>
</dbReference>
<feature type="domain" description="Type VI secretion system IcmF C-terminal" evidence="3">
    <location>
        <begin position="1036"/>
        <end position="1135"/>
    </location>
</feature>
<comment type="caution">
    <text evidence="7">The sequence shown here is derived from an EMBL/GenBank/DDBJ whole genome shotgun (WGS) entry which is preliminary data.</text>
</comment>
<gene>
    <name evidence="7" type="primary">icmF</name>
    <name evidence="7" type="ORF">CRV07_13340</name>
</gene>
<feature type="transmembrane region" description="Helical" evidence="2">
    <location>
        <begin position="38"/>
        <end position="62"/>
    </location>
</feature>
<dbReference type="NCBIfam" id="TIGR03348">
    <property type="entry name" value="VI_IcmF"/>
    <property type="match status" value="1"/>
</dbReference>
<keyword evidence="2" id="KW-1133">Transmembrane helix</keyword>
<feature type="transmembrane region" description="Helical" evidence="2">
    <location>
        <begin position="12"/>
        <end position="32"/>
    </location>
</feature>
<dbReference type="OrthoDB" id="9758229at2"/>
<evidence type="ECO:0000259" key="3">
    <source>
        <dbReference type="Pfam" id="PF06744"/>
    </source>
</evidence>
<feature type="domain" description="Type VI secretion system component TssM1 N-terminal" evidence="5">
    <location>
        <begin position="192"/>
        <end position="435"/>
    </location>
</feature>
<keyword evidence="1" id="KW-0175">Coiled coil</keyword>
<proteinExistence type="predicted"/>
<feature type="domain" description="Type VI secretion system component TssM1 helical" evidence="6">
    <location>
        <begin position="925"/>
        <end position="1027"/>
    </location>
</feature>
<feature type="coiled-coil region" evidence="1">
    <location>
        <begin position="61"/>
        <end position="90"/>
    </location>
</feature>
<dbReference type="InterPro" id="IPR009612">
    <property type="entry name" value="IcmF-rel"/>
</dbReference>
<evidence type="ECO:0000259" key="4">
    <source>
        <dbReference type="Pfam" id="PF06761"/>
    </source>
</evidence>
<dbReference type="PANTHER" id="PTHR36153:SF1">
    <property type="entry name" value="TYPE VI SECRETION SYSTEM COMPONENT TSSM1"/>
    <property type="match status" value="1"/>
</dbReference>
<dbReference type="Gene3D" id="3.40.50.300">
    <property type="entry name" value="P-loop containing nucleotide triphosphate hydrolases"/>
    <property type="match status" value="1"/>
</dbReference>
<evidence type="ECO:0000259" key="5">
    <source>
        <dbReference type="Pfam" id="PF14331"/>
    </source>
</evidence>
<reference evidence="7 8" key="1">
    <citation type="submission" date="2017-10" db="EMBL/GenBank/DDBJ databases">
        <title>Genomics of the genus Arcobacter.</title>
        <authorList>
            <person name="Perez-Cataluna A."/>
            <person name="Figueras M.J."/>
        </authorList>
    </citation>
    <scope>NUCLEOTIDE SEQUENCE [LARGE SCALE GENOMIC DNA]</scope>
    <source>
        <strain evidence="7 8">CECT 8441</strain>
    </source>
</reference>
<sequence>MKKSIFKRVSFWILFSAFLISLFVIFATPYLFESYKDLNFRLLVAFCIFFGTIIILLLAVLFKKEETQDAIKEKKEQLELEREYKKVINEKKKDLRSKFYEAIGIIKKSSLYRSKRKAKYELPWYLVVGNSNEGKTTLLESSGLSFPLNVDYSNNEVVEEKNTNSFQWYFAEHSVFIDMPGNYIEQKQNPEDPIIWKEFLRIFTKKRWRRPINGIILPISAQTIIEKSELELEQYAKDLRDRFDELSKAFMSSGIPIYLIFTKSDKIEGFNEYFSTLTEEEKNEILGITFDSENRNIDSTVIKPLLEDLIKRLNSSVLEKLHYEWEEKNRGKIFSFCENFSNFFEKANLFIEMCFSQTRYRKPLLLRGVYFTSVPGKTNEYALIPKNSLEYSRSNTKGLFIKKLLNDIIFPESEIIKMDDNYKKKIKRDQRITYGVTLLFITFFSIFIIQDFIYHNNLLTKLEKNYEIYLDKKEKIVPSDDFVEILETINKLNDIKKYNDSNTSSDFWKILFFRVDERKAKLNQLYHTDLVKLLLPRIAALIKSNIKAEINDFDKTWDNTKAYIMLNQINRIDAEFLSEYVAFYLNKKYANMPDIQKYLNYHWQNLLSLGFNSYEIDTKTLKFARSRLIKFGIEQLAYKEIKNQVAQKNLNDFIFANVLGNNVSSFGGSNYVIPGFYTKKGYKIMINEGKDLTSQVLLNNWVLGERTDFTTLEISDYYKKILSFYFNDYKNYWNKALSELKIETYSSIIDLNNQLSLLSSADSPIISILTALKKNTQLYTPEEELQMKSDDKVKNAVVNRVASGQLTRIAANKIANSSISIMDNTSVKSLREFFKPYNVLLDDEFQASSILKDPISKISNTYQLMTSIQGAITPDFDSFKIVKERIDGKLQPIVVPLNFLPIHVKKWFTFVLQSNWNHLLVNAKAYINKKYKDEVYSFYDSRLKNKYPFNKKETNTFVKLDDLSDFFRKSGVIDSFYNNYLSNFVTVNSNTYEYGNKNLDGSMMNIDKSILQGVLRAYKIRSVFFKNSGTLGFDISLKPRDLSGNLATMFLFYDNQSIYYEHGPIISKKIYWPPKTQNSVVKFKLYDLSNGLVTQEYIDNDWSLFKLLDNFTYSSSKSNEAVIVYKKGEYDGSFFIKGSAVDFFGGNDSLSRFYLSENL</sequence>